<protein>
    <submittedName>
        <fullName evidence="2">Uncharacterized protein</fullName>
    </submittedName>
</protein>
<name>A0A1Q8WM75_9ACTO</name>
<dbReference type="AlphaFoldDB" id="A0A1Q8WM75"/>
<dbReference type="Proteomes" id="UP000185963">
    <property type="component" value="Unassembled WGS sequence"/>
</dbReference>
<comment type="caution">
    <text evidence="2">The sequence shown here is derived from an EMBL/GenBank/DDBJ whole genome shotgun (WGS) entry which is preliminary data.</text>
</comment>
<evidence type="ECO:0000313" key="3">
    <source>
        <dbReference type="Proteomes" id="UP000185963"/>
    </source>
</evidence>
<feature type="region of interest" description="Disordered" evidence="1">
    <location>
        <begin position="35"/>
        <end position="59"/>
    </location>
</feature>
<gene>
    <name evidence="2" type="ORF">BKH20_09400</name>
</gene>
<dbReference type="EMBL" id="MSKS01000029">
    <property type="protein sequence ID" value="OLO68390.1"/>
    <property type="molecule type" value="Genomic_DNA"/>
</dbReference>
<evidence type="ECO:0000256" key="1">
    <source>
        <dbReference type="SAM" id="MobiDB-lite"/>
    </source>
</evidence>
<evidence type="ECO:0000313" key="2">
    <source>
        <dbReference type="EMBL" id="OLO68390.1"/>
    </source>
</evidence>
<organism evidence="2 3">
    <name type="scientific">Actinomyces oris</name>
    <dbReference type="NCBI Taxonomy" id="544580"/>
    <lineage>
        <taxon>Bacteria</taxon>
        <taxon>Bacillati</taxon>
        <taxon>Actinomycetota</taxon>
        <taxon>Actinomycetes</taxon>
        <taxon>Actinomycetales</taxon>
        <taxon>Actinomycetaceae</taxon>
        <taxon>Actinomyces</taxon>
    </lineage>
</organism>
<feature type="compositionally biased region" description="Low complexity" evidence="1">
    <location>
        <begin position="37"/>
        <end position="46"/>
    </location>
</feature>
<accession>A0A1Q8WM75</accession>
<proteinExistence type="predicted"/>
<reference evidence="2 3" key="1">
    <citation type="submission" date="2016-12" db="EMBL/GenBank/DDBJ databases">
        <title>Genomic comparison of strains in the 'Actinomyces naeslundii' group.</title>
        <authorList>
            <person name="Mughal S.R."/>
            <person name="Do T."/>
            <person name="Gilbert S.C."/>
            <person name="Witherden E.A."/>
            <person name="Didelot X."/>
            <person name="Beighton D."/>
        </authorList>
    </citation>
    <scope>NUCLEOTIDE SEQUENCE [LARGE SCALE GENOMIC DNA]</scope>
    <source>
        <strain evidence="2 3">WE8B-23</strain>
    </source>
</reference>
<sequence>MLTQTDRPAGTSLINIPAVGVESFRLGRHRLTLTHSGCGPHPYPGQGQQGRHHEDGGSQRTDIELKLTADNGDDIWADSVTTDSTITRAWDAKHTEGGHSALYQGKGPEFLMKKFDDEMRVYGEVIRSSGNPVSSLTLITNTPESLEFLGQRAREILGPDVELHIQLKP</sequence>